<sequence>MTTGTQVELLPPRMDLSLGSPSATLPECSANLMPFTLDYDGPAPVDSFLVQRVAEPSSSSPANETKQTFTSAFRGRAIQSTPLSLPQGYVAKVVSLSRVAPIPAPESSGSAERREQEQEREKKRQRISAPKPPARQQRFSMDSDDDDEGEHEDDDDASPELQDASPESEPAAPAQDQPDKTTEETAPKIRITSIANVTNSTLTIWGPDGPIDKGDDTFFRTVGEWYGVVAPLSVKCLPGQGNGRAARATKRYRAERSALERISKGSIRRLARRGGVKRKQHPHP</sequence>
<gene>
    <name evidence="2" type="ORF">UTRI_06142</name>
</gene>
<protein>
    <submittedName>
        <fullName evidence="2">Uncharacterized protein</fullName>
    </submittedName>
</protein>
<dbReference type="CDD" id="cd09271">
    <property type="entry name" value="RNase_H2-C"/>
    <property type="match status" value="1"/>
</dbReference>
<dbReference type="OrthoDB" id="73890at2759"/>
<dbReference type="InterPro" id="IPR013924">
    <property type="entry name" value="RNase_H2_suC"/>
</dbReference>
<feature type="region of interest" description="Disordered" evidence="1">
    <location>
        <begin position="1"/>
        <end position="20"/>
    </location>
</feature>
<organism evidence="2 3">
    <name type="scientific">Ustilago trichophora</name>
    <dbReference type="NCBI Taxonomy" id="86804"/>
    <lineage>
        <taxon>Eukaryota</taxon>
        <taxon>Fungi</taxon>
        <taxon>Dikarya</taxon>
        <taxon>Basidiomycota</taxon>
        <taxon>Ustilaginomycotina</taxon>
        <taxon>Ustilaginomycetes</taxon>
        <taxon>Ustilaginales</taxon>
        <taxon>Ustilaginaceae</taxon>
        <taxon>Ustilago</taxon>
    </lineage>
</organism>
<evidence type="ECO:0000313" key="2">
    <source>
        <dbReference type="EMBL" id="SPO29193.1"/>
    </source>
</evidence>
<dbReference type="PANTHER" id="PTHR47204:SF1">
    <property type="entry name" value="RIBONUCLEASE H2 SUBUNIT C"/>
    <property type="match status" value="1"/>
</dbReference>
<feature type="compositionally biased region" description="Basic and acidic residues" evidence="1">
    <location>
        <begin position="111"/>
        <end position="122"/>
    </location>
</feature>
<dbReference type="Gene3D" id="2.40.128.680">
    <property type="match status" value="1"/>
</dbReference>
<feature type="compositionally biased region" description="Acidic residues" evidence="1">
    <location>
        <begin position="142"/>
        <end position="158"/>
    </location>
</feature>
<proteinExistence type="predicted"/>
<dbReference type="GO" id="GO:0032299">
    <property type="term" value="C:ribonuclease H2 complex"/>
    <property type="evidence" value="ECO:0007669"/>
    <property type="project" value="InterPro"/>
</dbReference>
<dbReference type="GO" id="GO:0006401">
    <property type="term" value="P:RNA catabolic process"/>
    <property type="evidence" value="ECO:0007669"/>
    <property type="project" value="InterPro"/>
</dbReference>
<reference evidence="2 3" key="1">
    <citation type="submission" date="2018-03" db="EMBL/GenBank/DDBJ databases">
        <authorList>
            <person name="Guldener U."/>
        </authorList>
    </citation>
    <scope>NUCLEOTIDE SEQUENCE [LARGE SCALE GENOMIC DNA]</scope>
    <source>
        <strain evidence="2 3">NBRC100155</strain>
    </source>
</reference>
<feature type="compositionally biased region" description="Basic and acidic residues" evidence="1">
    <location>
        <begin position="177"/>
        <end position="187"/>
    </location>
</feature>
<accession>A0A5C3EEX0</accession>
<feature type="compositionally biased region" description="Basic residues" evidence="1">
    <location>
        <begin position="266"/>
        <end position="284"/>
    </location>
</feature>
<dbReference type="EMBL" id="OOIN01000027">
    <property type="protein sequence ID" value="SPO29193.1"/>
    <property type="molecule type" value="Genomic_DNA"/>
</dbReference>
<keyword evidence="3" id="KW-1185">Reference proteome</keyword>
<evidence type="ECO:0000313" key="3">
    <source>
        <dbReference type="Proteomes" id="UP000324022"/>
    </source>
</evidence>
<feature type="compositionally biased region" description="Low complexity" evidence="1">
    <location>
        <begin position="162"/>
        <end position="176"/>
    </location>
</feature>
<dbReference type="AlphaFoldDB" id="A0A5C3EEX0"/>
<dbReference type="Pfam" id="PF08615">
    <property type="entry name" value="RNase_H2_suC"/>
    <property type="match status" value="1"/>
</dbReference>
<feature type="region of interest" description="Disordered" evidence="1">
    <location>
        <begin position="263"/>
        <end position="284"/>
    </location>
</feature>
<dbReference type="Proteomes" id="UP000324022">
    <property type="component" value="Unassembled WGS sequence"/>
</dbReference>
<feature type="region of interest" description="Disordered" evidence="1">
    <location>
        <begin position="99"/>
        <end position="189"/>
    </location>
</feature>
<dbReference type="PANTHER" id="PTHR47204">
    <property type="entry name" value="OS02G0168900 PROTEIN"/>
    <property type="match status" value="1"/>
</dbReference>
<evidence type="ECO:0000256" key="1">
    <source>
        <dbReference type="SAM" id="MobiDB-lite"/>
    </source>
</evidence>
<name>A0A5C3EEX0_9BASI</name>